<accession>A0A200J016</accession>
<feature type="transmembrane region" description="Helical" evidence="1">
    <location>
        <begin position="310"/>
        <end position="333"/>
    </location>
</feature>
<dbReference type="InterPro" id="IPR010317">
    <property type="entry name" value="WxLIP_PGBD"/>
</dbReference>
<dbReference type="EMBL" id="CP147246">
    <property type="protein sequence ID" value="WYJ94652.1"/>
    <property type="molecule type" value="Genomic_DNA"/>
</dbReference>
<evidence type="ECO:0000256" key="1">
    <source>
        <dbReference type="SAM" id="Phobius"/>
    </source>
</evidence>
<name>A0A200J016_9ENTE</name>
<dbReference type="AlphaFoldDB" id="A0A200J016"/>
<reference evidence="4" key="1">
    <citation type="submission" date="2017-05" db="EMBL/GenBank/DDBJ databases">
        <title>The Genome Sequence of Enterococcus sp. 9D6_DIV0238.</title>
        <authorList>
            <consortium name="The Broad Institute Genomics Platform"/>
            <consortium name="The Broad Institute Genomic Center for Infectious Diseases"/>
            <person name="Earl A."/>
            <person name="Manson A."/>
            <person name="Schwartman J."/>
            <person name="Gilmore M."/>
            <person name="Abouelleil A."/>
            <person name="Cao P."/>
            <person name="Chapman S."/>
            <person name="Cusick C."/>
            <person name="Shea T."/>
            <person name="Young S."/>
            <person name="Neafsey D."/>
            <person name="Nusbaum C."/>
            <person name="Birren B."/>
        </authorList>
    </citation>
    <scope>NUCLEOTIDE SEQUENCE [LARGE SCALE GENOMIC DNA]</scope>
    <source>
        <strain evidence="4">9D6_DIV0238</strain>
    </source>
</reference>
<evidence type="ECO:0000259" key="2">
    <source>
        <dbReference type="Pfam" id="PF06030"/>
    </source>
</evidence>
<reference evidence="5" key="2">
    <citation type="submission" date="2017-05" db="EMBL/GenBank/DDBJ databases">
        <authorList>
            <consortium name="The Broad Institute Genomics Platform"/>
            <consortium name="The Broad Institute Genomic Center for Infectious Diseases"/>
            <person name="Earl A."/>
            <person name="Manson A."/>
            <person name="Schwartman J."/>
            <person name="Gilmore M."/>
            <person name="Abouelleil A."/>
            <person name="Cao P."/>
            <person name="Chapman S."/>
            <person name="Cusick C."/>
            <person name="Shea T."/>
            <person name="Young S."/>
            <person name="Neafsey D."/>
            <person name="Nusbaum C."/>
            <person name="Birren B."/>
        </authorList>
    </citation>
    <scope>NUCLEOTIDE SEQUENCE</scope>
    <source>
        <strain evidence="5">9D6_DIV0238</strain>
    </source>
</reference>
<dbReference type="OrthoDB" id="2148359at2"/>
<keyword evidence="1" id="KW-0812">Transmembrane</keyword>
<gene>
    <name evidence="5" type="ORF">A5889_002165</name>
    <name evidence="4" type="ORF">A5889_002851</name>
</gene>
<keyword evidence="6" id="KW-1185">Reference proteome</keyword>
<keyword evidence="1" id="KW-0472">Membrane</keyword>
<feature type="domain" description="WxL Interacting Protein host binding" evidence="3">
    <location>
        <begin position="159"/>
        <end position="294"/>
    </location>
</feature>
<proteinExistence type="predicted"/>
<dbReference type="InterPro" id="IPR021759">
    <property type="entry name" value="WxLIP_HBD"/>
</dbReference>
<evidence type="ECO:0000313" key="4">
    <source>
        <dbReference type="EMBL" id="OUZ30563.1"/>
    </source>
</evidence>
<evidence type="ECO:0000259" key="3">
    <source>
        <dbReference type="Pfam" id="PF11797"/>
    </source>
</evidence>
<sequence length="347" mass="38623">MRKTIGTLAIALLYIVGIFSFSLSAEASVGFTYKVNRPENQRNMDVGYFDLKMNPGQKQSVTIDLTNESDKEVVAVVSLNSAKTSSNGVIEYGPNEIDNDKSLKYDFKNVVKAPEKVTIPAKSTVPVKLDITMPEATFDGVISGGIQLKGEVDKKNREKQKGVINEYAYVVGMLLSETDTVVTPELALNKVSAGSNNYRNSVFVNFSNIKPAYLENLTMDVQIMKKGSEAVLYDTKKANMRVAPNSMVDFPVSMNGERMVPGDYSAHVVASTKDKKWEWDEDFTITDEEADKYNDEDISLVKEQGINWKMIAMIVGSVIAVIVVIYIIVRASLNKNKKKKRKNKKKK</sequence>
<evidence type="ECO:0000313" key="6">
    <source>
        <dbReference type="Proteomes" id="UP000196151"/>
    </source>
</evidence>
<dbReference type="EMBL" id="NIBQ01000003">
    <property type="protein sequence ID" value="OUZ30563.1"/>
    <property type="molecule type" value="Genomic_DNA"/>
</dbReference>
<evidence type="ECO:0000313" key="5">
    <source>
        <dbReference type="EMBL" id="WYJ94652.1"/>
    </source>
</evidence>
<dbReference type="Pfam" id="PF11797">
    <property type="entry name" value="WxLIP_HBD"/>
    <property type="match status" value="1"/>
</dbReference>
<organism evidence="4">
    <name type="scientific">Candidatus Enterococcus dunnyi</name>
    <dbReference type="NCBI Taxonomy" id="1834192"/>
    <lineage>
        <taxon>Bacteria</taxon>
        <taxon>Bacillati</taxon>
        <taxon>Bacillota</taxon>
        <taxon>Bacilli</taxon>
        <taxon>Lactobacillales</taxon>
        <taxon>Enterococcaceae</taxon>
        <taxon>Enterococcus</taxon>
    </lineage>
</organism>
<dbReference type="Pfam" id="PF06030">
    <property type="entry name" value="WxLIP_PGBD"/>
    <property type="match status" value="1"/>
</dbReference>
<dbReference type="Proteomes" id="UP000196151">
    <property type="component" value="Chromosome"/>
</dbReference>
<feature type="domain" description="WxL Interacting Protein peptidoglycan binding" evidence="2">
    <location>
        <begin position="31"/>
        <end position="149"/>
    </location>
</feature>
<keyword evidence="1" id="KW-1133">Transmembrane helix</keyword>
<protein>
    <submittedName>
        <fullName evidence="4">Uncharacterized protein</fullName>
    </submittedName>
</protein>
<dbReference type="RefSeq" id="WP_087641911.1">
    <property type="nucleotide sequence ID" value="NZ_CP147246.1"/>
</dbReference>
<reference evidence="5" key="3">
    <citation type="submission" date="2024-03" db="EMBL/GenBank/DDBJ databases">
        <title>The Genome Sequence of Enterococcus sp. DIV0238c.</title>
        <authorList>
            <consortium name="The Broad Institute Genomics Platform"/>
            <consortium name="The Broad Institute Microbial Omics Core"/>
            <consortium name="The Broad Institute Genomic Center for Infectious Diseases"/>
            <person name="Earl A."/>
            <person name="Manson A."/>
            <person name="Gilmore M."/>
            <person name="Schwartman J."/>
            <person name="Shea T."/>
            <person name="Abouelleil A."/>
            <person name="Cao P."/>
            <person name="Chapman S."/>
            <person name="Cusick C."/>
            <person name="Young S."/>
            <person name="Neafsey D."/>
            <person name="Nusbaum C."/>
            <person name="Birren B."/>
        </authorList>
    </citation>
    <scope>NUCLEOTIDE SEQUENCE</scope>
    <source>
        <strain evidence="5">9D6_DIV0238</strain>
    </source>
</reference>